<sequence>MSNIIKMQDLYFSDYDSHKLCQFYYEVLDKPTTPIIHQMSRFWLINKGKGILKLQGKEYELKPGTLVSVLPWQVSDIVQVDSPIQYFLLVYYFDGVNDIIKSLYNLGHGPLDLIEDLSKNPVIYCSAAQAKYMHQLFLQLRDELGGGAVPSLETSVSSGFGSLFITNKLIELIINLWRIGKANSSQAAEISTPMDRTEILQYMYHHLSEKLTLKTLAKTFYMSESSVSLYIVQTTGLTFPNLLNEMRVGKTITYLLYTDFTMDELAEILGFVDSSHICKVFAARIGLKANEFRKTYQKIGSICNIRDSRKAYSIVEYIYKNYSGNLTPQSVARKFDITVRKLNTILFYQVEKSFSDFLNYVRINRACELLLDTDKTIAEIASLTGYNNVKTLTRNFLKFQVMTPGKFRESVSKNSGDASAPVGGGRGMSRP</sequence>
<evidence type="ECO:0000313" key="7">
    <source>
        <dbReference type="Proteomes" id="UP001454086"/>
    </source>
</evidence>
<evidence type="ECO:0000256" key="4">
    <source>
        <dbReference type="SAM" id="MobiDB-lite"/>
    </source>
</evidence>
<protein>
    <submittedName>
        <fullName evidence="6">AraC family transcriptional regulator</fullName>
    </submittedName>
</protein>
<dbReference type="SUPFAM" id="SSF46689">
    <property type="entry name" value="Homeodomain-like"/>
    <property type="match status" value="2"/>
</dbReference>
<dbReference type="InterPro" id="IPR003313">
    <property type="entry name" value="AraC-bd"/>
</dbReference>
<reference evidence="6 7" key="1">
    <citation type="submission" date="2024-03" db="EMBL/GenBank/DDBJ databases">
        <title>Human intestinal bacterial collection.</title>
        <authorList>
            <person name="Pauvert C."/>
            <person name="Hitch T.C.A."/>
            <person name="Clavel T."/>
        </authorList>
    </citation>
    <scope>NUCLEOTIDE SEQUENCE [LARGE SCALE GENOMIC DNA]</scope>
    <source>
        <strain evidence="6 7">CLA-SR-H021</strain>
    </source>
</reference>
<comment type="caution">
    <text evidence="6">The sequence shown here is derived from an EMBL/GenBank/DDBJ whole genome shotgun (WGS) entry which is preliminary data.</text>
</comment>
<feature type="region of interest" description="Disordered" evidence="4">
    <location>
        <begin position="409"/>
        <end position="431"/>
    </location>
</feature>
<keyword evidence="2" id="KW-0238">DNA-binding</keyword>
<dbReference type="EMBL" id="JBBMFM010000029">
    <property type="protein sequence ID" value="MEQ2425286.1"/>
    <property type="molecule type" value="Genomic_DNA"/>
</dbReference>
<dbReference type="InterPro" id="IPR009057">
    <property type="entry name" value="Homeodomain-like_sf"/>
</dbReference>
<dbReference type="PROSITE" id="PS01124">
    <property type="entry name" value="HTH_ARAC_FAMILY_2"/>
    <property type="match status" value="2"/>
</dbReference>
<keyword evidence="3" id="KW-0804">Transcription</keyword>
<keyword evidence="7" id="KW-1185">Reference proteome</keyword>
<feature type="domain" description="HTH araC/xylS-type" evidence="5">
    <location>
        <begin position="197"/>
        <end position="295"/>
    </location>
</feature>
<name>A0ABV1D4I1_9FIRM</name>
<evidence type="ECO:0000313" key="6">
    <source>
        <dbReference type="EMBL" id="MEQ2425286.1"/>
    </source>
</evidence>
<evidence type="ECO:0000259" key="5">
    <source>
        <dbReference type="PROSITE" id="PS01124"/>
    </source>
</evidence>
<dbReference type="InterPro" id="IPR037923">
    <property type="entry name" value="HTH-like"/>
</dbReference>
<feature type="domain" description="HTH araC/xylS-type" evidence="5">
    <location>
        <begin position="312"/>
        <end position="410"/>
    </location>
</feature>
<dbReference type="Proteomes" id="UP001454086">
    <property type="component" value="Unassembled WGS sequence"/>
</dbReference>
<gene>
    <name evidence="6" type="ORF">WMQ36_09915</name>
</gene>
<dbReference type="Pfam" id="PF02311">
    <property type="entry name" value="AraC_binding"/>
    <property type="match status" value="1"/>
</dbReference>
<organism evidence="6 7">
    <name type="scientific">Enterocloster hominis</name>
    <name type="common">ex Hitch et al. 2024</name>
    <dbReference type="NCBI Taxonomy" id="1917870"/>
    <lineage>
        <taxon>Bacteria</taxon>
        <taxon>Bacillati</taxon>
        <taxon>Bacillota</taxon>
        <taxon>Clostridia</taxon>
        <taxon>Lachnospirales</taxon>
        <taxon>Lachnospiraceae</taxon>
        <taxon>Enterocloster</taxon>
    </lineage>
</organism>
<evidence type="ECO:0000256" key="1">
    <source>
        <dbReference type="ARBA" id="ARBA00023015"/>
    </source>
</evidence>
<keyword evidence="1" id="KW-0805">Transcription regulation</keyword>
<dbReference type="SUPFAM" id="SSF51215">
    <property type="entry name" value="Regulatory protein AraC"/>
    <property type="match status" value="1"/>
</dbReference>
<dbReference type="RefSeq" id="WP_150846421.1">
    <property type="nucleotide sequence ID" value="NZ_JBBMFM010000029.1"/>
</dbReference>
<proteinExistence type="predicted"/>
<evidence type="ECO:0000256" key="2">
    <source>
        <dbReference type="ARBA" id="ARBA00023125"/>
    </source>
</evidence>
<evidence type="ECO:0000256" key="3">
    <source>
        <dbReference type="ARBA" id="ARBA00023163"/>
    </source>
</evidence>
<accession>A0ABV1D4I1</accession>
<dbReference type="SMART" id="SM00342">
    <property type="entry name" value="HTH_ARAC"/>
    <property type="match status" value="2"/>
</dbReference>
<dbReference type="PANTHER" id="PTHR43280">
    <property type="entry name" value="ARAC-FAMILY TRANSCRIPTIONAL REGULATOR"/>
    <property type="match status" value="1"/>
</dbReference>
<dbReference type="Pfam" id="PF12833">
    <property type="entry name" value="HTH_18"/>
    <property type="match status" value="2"/>
</dbReference>
<dbReference type="Gene3D" id="1.10.10.60">
    <property type="entry name" value="Homeodomain-like"/>
    <property type="match status" value="3"/>
</dbReference>
<dbReference type="PANTHER" id="PTHR43280:SF10">
    <property type="entry name" value="REGULATORY PROTEIN POCR"/>
    <property type="match status" value="1"/>
</dbReference>
<feature type="compositionally biased region" description="Gly residues" evidence="4">
    <location>
        <begin position="422"/>
        <end position="431"/>
    </location>
</feature>
<dbReference type="InterPro" id="IPR018060">
    <property type="entry name" value="HTH_AraC"/>
</dbReference>